<accession>A0A3M7PZI6</accession>
<keyword evidence="2" id="KW-1185">Reference proteome</keyword>
<sequence>MSPGLKLKKIILINTKENQKFKWSNSLALNITLYKSMNCFLKNNLNRLNDNTPNYVTCANRVTKLNEKIRN</sequence>
<gene>
    <name evidence="1" type="ORF">BpHYR1_046707</name>
</gene>
<proteinExistence type="predicted"/>
<reference evidence="1 2" key="1">
    <citation type="journal article" date="2018" name="Sci. Rep.">
        <title>Genomic signatures of local adaptation to the degree of environmental predictability in rotifers.</title>
        <authorList>
            <person name="Franch-Gras L."/>
            <person name="Hahn C."/>
            <person name="Garcia-Roger E.M."/>
            <person name="Carmona M.J."/>
            <person name="Serra M."/>
            <person name="Gomez A."/>
        </authorList>
    </citation>
    <scope>NUCLEOTIDE SEQUENCE [LARGE SCALE GENOMIC DNA]</scope>
    <source>
        <strain evidence="1">HYR1</strain>
    </source>
</reference>
<comment type="caution">
    <text evidence="1">The sequence shown here is derived from an EMBL/GenBank/DDBJ whole genome shotgun (WGS) entry which is preliminary data.</text>
</comment>
<evidence type="ECO:0000313" key="2">
    <source>
        <dbReference type="Proteomes" id="UP000276133"/>
    </source>
</evidence>
<organism evidence="1 2">
    <name type="scientific">Brachionus plicatilis</name>
    <name type="common">Marine rotifer</name>
    <name type="synonym">Brachionus muelleri</name>
    <dbReference type="NCBI Taxonomy" id="10195"/>
    <lineage>
        <taxon>Eukaryota</taxon>
        <taxon>Metazoa</taxon>
        <taxon>Spiralia</taxon>
        <taxon>Gnathifera</taxon>
        <taxon>Rotifera</taxon>
        <taxon>Eurotatoria</taxon>
        <taxon>Monogononta</taxon>
        <taxon>Pseudotrocha</taxon>
        <taxon>Ploima</taxon>
        <taxon>Brachionidae</taxon>
        <taxon>Brachionus</taxon>
    </lineage>
</organism>
<dbReference type="AlphaFoldDB" id="A0A3M7PZI6"/>
<protein>
    <submittedName>
        <fullName evidence="1">Uncharacterized protein</fullName>
    </submittedName>
</protein>
<dbReference type="Proteomes" id="UP000276133">
    <property type="component" value="Unassembled WGS sequence"/>
</dbReference>
<dbReference type="EMBL" id="REGN01008073">
    <property type="protein sequence ID" value="RNA04520.1"/>
    <property type="molecule type" value="Genomic_DNA"/>
</dbReference>
<name>A0A3M7PZI6_BRAPC</name>
<evidence type="ECO:0000313" key="1">
    <source>
        <dbReference type="EMBL" id="RNA04520.1"/>
    </source>
</evidence>